<dbReference type="GO" id="GO:0006508">
    <property type="term" value="P:proteolysis"/>
    <property type="evidence" value="ECO:0007669"/>
    <property type="project" value="InterPro"/>
</dbReference>
<feature type="compositionally biased region" description="Polar residues" evidence="1">
    <location>
        <begin position="333"/>
        <end position="342"/>
    </location>
</feature>
<dbReference type="PROSITE" id="PS00141">
    <property type="entry name" value="ASP_PROTEASE"/>
    <property type="match status" value="1"/>
</dbReference>
<dbReference type="OrthoDB" id="1711508at2759"/>
<dbReference type="InterPro" id="IPR001969">
    <property type="entry name" value="Aspartic_peptidase_AS"/>
</dbReference>
<dbReference type="EMBL" id="JAPMSZ010000009">
    <property type="protein sequence ID" value="KAJ5092335.1"/>
    <property type="molecule type" value="Genomic_DNA"/>
</dbReference>
<dbReference type="InterPro" id="IPR004274">
    <property type="entry name" value="FCP1_dom"/>
</dbReference>
<dbReference type="InterPro" id="IPR023214">
    <property type="entry name" value="HAD_sf"/>
</dbReference>
<keyword evidence="4" id="KW-1185">Reference proteome</keyword>
<feature type="region of interest" description="Disordered" evidence="1">
    <location>
        <begin position="21"/>
        <end position="82"/>
    </location>
</feature>
<feature type="compositionally biased region" description="Basic residues" evidence="1">
    <location>
        <begin position="478"/>
        <end position="490"/>
    </location>
</feature>
<feature type="compositionally biased region" description="Basic and acidic residues" evidence="1">
    <location>
        <begin position="518"/>
        <end position="527"/>
    </location>
</feature>
<feature type="region of interest" description="Disordered" evidence="1">
    <location>
        <begin position="460"/>
        <end position="577"/>
    </location>
</feature>
<feature type="domain" description="FCP1 homology" evidence="2">
    <location>
        <begin position="194"/>
        <end position="393"/>
    </location>
</feature>
<sequence length="661" mass="72680">MNGQGGGQPSGAAALFGVSWDPNVSHSANHDVNGGGLPAQNHSSSSSPWKYGPWTSSSSSSHANQQGSQVSHSIPPGQAPSTAFGSFNMPLWKLVNNQPNLPAIPPAMPHLNPSLFPPMMGNTPSPFSMLPMNPMFPFPPIHHMSTMAGVSAPPLNAQDTRTRRMKSRSPDPLVIPSPTEAYMQQALQTPQPCTFPRPLLVILDLNGTLIYRKQRKFPPKFARRTHLDWFLDVLTNKYAVMIWSSSKPETVNAVCQELFPAERQKSVVALWGRDKFGLSHAQYNNKIQVYKELHKVWANTNIQATYPGNEHLKTSPAKGSGGKFRAHNKKRQQTNSLSPGQRWDQTNTILIDDSKLKALSEPFNILEIPEFTNDPAIDESTLFVNILHRLDVLAHHDDVSKLLRVWTDRVDQGEGSILDLDIEVNEEKLDDEDGGINLPQNTINSPQDQNIIDLTLDQPATSQQTSQMPDDPAERRAVRNQRRKLRKKERKTAQLMGNVTTPPKTQQEAASEIDATNDGERNPDKRIQNQKRNQKKNKKAKAKAENAHPPLVRQYNFRARPLNPPASDAEGDVEGGLVDSGVSISAAATTLAPEPAPAQVQAQSSPGLIGTTTDASADADIDTTYETDSRPQPRRSPSPASSAGSENALLDRLEEGLGFRR</sequence>
<reference evidence="3" key="1">
    <citation type="submission" date="2022-11" db="EMBL/GenBank/DDBJ databases">
        <authorList>
            <person name="Petersen C."/>
        </authorList>
    </citation>
    <scope>NUCLEOTIDE SEQUENCE</scope>
    <source>
        <strain evidence="3">IBT 34128</strain>
    </source>
</reference>
<comment type="caution">
    <text evidence="3">The sequence shown here is derived from an EMBL/GenBank/DDBJ whole genome shotgun (WGS) entry which is preliminary data.</text>
</comment>
<feature type="compositionally biased region" description="Polar residues" evidence="1">
    <location>
        <begin position="495"/>
        <end position="509"/>
    </location>
</feature>
<feature type="region of interest" description="Disordered" evidence="1">
    <location>
        <begin position="590"/>
        <end position="661"/>
    </location>
</feature>
<accession>A0A9W9F2M4</accession>
<dbReference type="AlphaFoldDB" id="A0A9W9F2M4"/>
<protein>
    <recommendedName>
        <fullName evidence="2">FCP1 homology domain-containing protein</fullName>
    </recommendedName>
</protein>
<dbReference type="GeneID" id="81396899"/>
<evidence type="ECO:0000256" key="1">
    <source>
        <dbReference type="SAM" id="MobiDB-lite"/>
    </source>
</evidence>
<dbReference type="GO" id="GO:0004190">
    <property type="term" value="F:aspartic-type endopeptidase activity"/>
    <property type="evidence" value="ECO:0007669"/>
    <property type="project" value="InterPro"/>
</dbReference>
<dbReference type="InterPro" id="IPR036412">
    <property type="entry name" value="HAD-like_sf"/>
</dbReference>
<dbReference type="SMART" id="SM00577">
    <property type="entry name" value="CPDc"/>
    <property type="match status" value="1"/>
</dbReference>
<feature type="compositionally biased region" description="Basic residues" evidence="1">
    <location>
        <begin position="528"/>
        <end position="541"/>
    </location>
</feature>
<feature type="compositionally biased region" description="Low complexity" evidence="1">
    <location>
        <begin position="590"/>
        <end position="616"/>
    </location>
</feature>
<dbReference type="RefSeq" id="XP_056510530.1">
    <property type="nucleotide sequence ID" value="XM_056657730.1"/>
</dbReference>
<evidence type="ECO:0000313" key="3">
    <source>
        <dbReference type="EMBL" id="KAJ5092335.1"/>
    </source>
</evidence>
<name>A0A9W9F2M4_9EURO</name>
<dbReference type="InterPro" id="IPR050365">
    <property type="entry name" value="TIM50"/>
</dbReference>
<feature type="compositionally biased region" description="Polar residues" evidence="1">
    <location>
        <begin position="62"/>
        <end position="72"/>
    </location>
</feature>
<evidence type="ECO:0000259" key="2">
    <source>
        <dbReference type="PROSITE" id="PS50969"/>
    </source>
</evidence>
<feature type="compositionally biased region" description="Basic and acidic residues" evidence="1">
    <location>
        <begin position="649"/>
        <end position="661"/>
    </location>
</feature>
<reference evidence="3" key="2">
    <citation type="journal article" date="2023" name="IMA Fungus">
        <title>Comparative genomic study of the Penicillium genus elucidates a diverse pangenome and 15 lateral gene transfer events.</title>
        <authorList>
            <person name="Petersen C."/>
            <person name="Sorensen T."/>
            <person name="Nielsen M.R."/>
            <person name="Sondergaard T.E."/>
            <person name="Sorensen J.L."/>
            <person name="Fitzpatrick D.A."/>
            <person name="Frisvad J.C."/>
            <person name="Nielsen K.L."/>
        </authorList>
    </citation>
    <scope>NUCLEOTIDE SEQUENCE</scope>
    <source>
        <strain evidence="3">IBT 34128</strain>
    </source>
</reference>
<dbReference type="Gene3D" id="3.40.50.1000">
    <property type="entry name" value="HAD superfamily/HAD-like"/>
    <property type="match status" value="1"/>
</dbReference>
<evidence type="ECO:0000313" key="4">
    <source>
        <dbReference type="Proteomes" id="UP001141434"/>
    </source>
</evidence>
<feature type="region of interest" description="Disordered" evidence="1">
    <location>
        <begin position="308"/>
        <end position="342"/>
    </location>
</feature>
<feature type="compositionally biased region" description="Low complexity" evidence="1">
    <location>
        <begin position="635"/>
        <end position="645"/>
    </location>
</feature>
<dbReference type="Proteomes" id="UP001141434">
    <property type="component" value="Unassembled WGS sequence"/>
</dbReference>
<dbReference type="SUPFAM" id="SSF56784">
    <property type="entry name" value="HAD-like"/>
    <property type="match status" value="1"/>
</dbReference>
<organism evidence="3 4">
    <name type="scientific">Penicillium alfredii</name>
    <dbReference type="NCBI Taxonomy" id="1506179"/>
    <lineage>
        <taxon>Eukaryota</taxon>
        <taxon>Fungi</taxon>
        <taxon>Dikarya</taxon>
        <taxon>Ascomycota</taxon>
        <taxon>Pezizomycotina</taxon>
        <taxon>Eurotiomycetes</taxon>
        <taxon>Eurotiomycetidae</taxon>
        <taxon>Eurotiales</taxon>
        <taxon>Aspergillaceae</taxon>
        <taxon>Penicillium</taxon>
    </lineage>
</organism>
<gene>
    <name evidence="3" type="ORF">NUU61_007205</name>
</gene>
<dbReference type="Pfam" id="PF03031">
    <property type="entry name" value="NIF"/>
    <property type="match status" value="1"/>
</dbReference>
<proteinExistence type="predicted"/>
<dbReference type="PROSITE" id="PS50969">
    <property type="entry name" value="FCP1"/>
    <property type="match status" value="1"/>
</dbReference>
<dbReference type="PANTHER" id="PTHR12210">
    <property type="entry name" value="DULLARD PROTEIN PHOSPHATASE"/>
    <property type="match status" value="1"/>
</dbReference>